<name>W4M9S2_9BACT</name>
<organism evidence="1 2">
    <name type="scientific">Candidatus Entotheonella gemina</name>
    <dbReference type="NCBI Taxonomy" id="1429439"/>
    <lineage>
        <taxon>Bacteria</taxon>
        <taxon>Pseudomonadati</taxon>
        <taxon>Nitrospinota/Tectimicrobiota group</taxon>
        <taxon>Candidatus Tectimicrobiota</taxon>
        <taxon>Candidatus Entotheonellia</taxon>
        <taxon>Candidatus Entotheonellales</taxon>
        <taxon>Candidatus Entotheonellaceae</taxon>
        <taxon>Candidatus Entotheonella</taxon>
    </lineage>
</organism>
<comment type="caution">
    <text evidence="1">The sequence shown here is derived from an EMBL/GenBank/DDBJ whole genome shotgun (WGS) entry which is preliminary data.</text>
</comment>
<sequence>MKFSAKSVHKIIAEGFRPLEPKSVDPDPKLVELMRLVKAPG</sequence>
<evidence type="ECO:0000313" key="1">
    <source>
        <dbReference type="EMBL" id="ETX06953.1"/>
    </source>
</evidence>
<dbReference type="Proteomes" id="UP000019140">
    <property type="component" value="Unassembled WGS sequence"/>
</dbReference>
<accession>W4M9S2</accession>
<protein>
    <submittedName>
        <fullName evidence="1">Uncharacterized protein</fullName>
    </submittedName>
</protein>
<evidence type="ECO:0000313" key="2">
    <source>
        <dbReference type="Proteomes" id="UP000019140"/>
    </source>
</evidence>
<dbReference type="EMBL" id="AZHX01000566">
    <property type="protein sequence ID" value="ETX06953.1"/>
    <property type="molecule type" value="Genomic_DNA"/>
</dbReference>
<proteinExistence type="predicted"/>
<reference evidence="1 2" key="1">
    <citation type="journal article" date="2014" name="Nature">
        <title>An environmental bacterial taxon with a large and distinct metabolic repertoire.</title>
        <authorList>
            <person name="Wilson M.C."/>
            <person name="Mori T."/>
            <person name="Ruckert C."/>
            <person name="Uria A.R."/>
            <person name="Helf M.J."/>
            <person name="Takada K."/>
            <person name="Gernert C."/>
            <person name="Steffens U.A."/>
            <person name="Heycke N."/>
            <person name="Schmitt S."/>
            <person name="Rinke C."/>
            <person name="Helfrich E.J."/>
            <person name="Brachmann A.O."/>
            <person name="Gurgui C."/>
            <person name="Wakimoto T."/>
            <person name="Kracht M."/>
            <person name="Crusemann M."/>
            <person name="Hentschel U."/>
            <person name="Abe I."/>
            <person name="Matsunaga S."/>
            <person name="Kalinowski J."/>
            <person name="Takeyama H."/>
            <person name="Piel J."/>
        </authorList>
    </citation>
    <scope>NUCLEOTIDE SEQUENCE [LARGE SCALE GENOMIC DNA]</scope>
    <source>
        <strain evidence="2">TSY2</strain>
    </source>
</reference>
<keyword evidence="2" id="KW-1185">Reference proteome</keyword>
<dbReference type="AlphaFoldDB" id="W4M9S2"/>
<dbReference type="HOGENOM" id="CLU_3267300_0_0_7"/>
<gene>
    <name evidence="1" type="ORF">ETSY2_14065</name>
</gene>